<dbReference type="FunFam" id="1.10.340.70:FF:000003">
    <property type="entry name" value="Protein CBG25708"/>
    <property type="match status" value="1"/>
</dbReference>
<comment type="caution">
    <text evidence="3">The sequence shown here is derived from an EMBL/GenBank/DDBJ whole genome shotgun (WGS) entry which is preliminary data.</text>
</comment>
<dbReference type="InterPro" id="IPR041588">
    <property type="entry name" value="Integrase_H2C2"/>
</dbReference>
<sequence length="202" mass="23443">MLNDHNPLLEIFAPNKETLYIRSPRMLRWTVLLGAYVYIICYRPGKLVAHADILSHLPTKIPDVEIPPPLGILMLESDDTVIMKPKDITRMTLKELVIFSRQLEISVHKDCLLWGNRVVILIQARSRLFTMLHNGHPGIVHMKALARSYFWWPKMDEDIEKTVNTCDVCQSSRAVMPKAPLYYWETLNKPWSHLHIDFAGPF</sequence>
<dbReference type="OrthoDB" id="5862337at2759"/>
<dbReference type="GO" id="GO:0003964">
    <property type="term" value="F:RNA-directed DNA polymerase activity"/>
    <property type="evidence" value="ECO:0007669"/>
    <property type="project" value="UniProtKB-EC"/>
</dbReference>
<dbReference type="EMBL" id="JYDT01000188">
    <property type="protein sequence ID" value="KRY82101.1"/>
    <property type="molecule type" value="Genomic_DNA"/>
</dbReference>
<organism evidence="3 4">
    <name type="scientific">Trichinella pseudospiralis</name>
    <name type="common">Parasitic roundworm</name>
    <dbReference type="NCBI Taxonomy" id="6337"/>
    <lineage>
        <taxon>Eukaryota</taxon>
        <taxon>Metazoa</taxon>
        <taxon>Ecdysozoa</taxon>
        <taxon>Nematoda</taxon>
        <taxon>Enoplea</taxon>
        <taxon>Dorylaimia</taxon>
        <taxon>Trichinellida</taxon>
        <taxon>Trichinellidae</taxon>
        <taxon>Trichinella</taxon>
    </lineage>
</organism>
<evidence type="ECO:0000256" key="1">
    <source>
        <dbReference type="ARBA" id="ARBA00012493"/>
    </source>
</evidence>
<evidence type="ECO:0000313" key="4">
    <source>
        <dbReference type="Proteomes" id="UP000054995"/>
    </source>
</evidence>
<evidence type="ECO:0000259" key="2">
    <source>
        <dbReference type="Pfam" id="PF17921"/>
    </source>
</evidence>
<proteinExistence type="predicted"/>
<dbReference type="PANTHER" id="PTHR37984:SF12">
    <property type="entry name" value="RIBONUCLEASE H"/>
    <property type="match status" value="1"/>
</dbReference>
<keyword evidence="4" id="KW-1185">Reference proteome</keyword>
<dbReference type="PANTHER" id="PTHR37984">
    <property type="entry name" value="PROTEIN CBG26694"/>
    <property type="match status" value="1"/>
</dbReference>
<evidence type="ECO:0000313" key="3">
    <source>
        <dbReference type="EMBL" id="KRY82101.1"/>
    </source>
</evidence>
<dbReference type="Proteomes" id="UP000054995">
    <property type="component" value="Unassembled WGS sequence"/>
</dbReference>
<dbReference type="InterPro" id="IPR050951">
    <property type="entry name" value="Retrovirus_Pol_polyprotein"/>
</dbReference>
<protein>
    <recommendedName>
        <fullName evidence="1">RNA-directed DNA polymerase</fullName>
        <ecNumber evidence="1">2.7.7.49</ecNumber>
    </recommendedName>
</protein>
<name>A0A0V1F8G7_TRIPS</name>
<reference evidence="3 4" key="1">
    <citation type="submission" date="2015-01" db="EMBL/GenBank/DDBJ databases">
        <title>Evolution of Trichinella species and genotypes.</title>
        <authorList>
            <person name="Korhonen P.K."/>
            <person name="Edoardo P."/>
            <person name="Giuseppe L.R."/>
            <person name="Gasser R.B."/>
        </authorList>
    </citation>
    <scope>NUCLEOTIDE SEQUENCE [LARGE SCALE GENOMIC DNA]</scope>
    <source>
        <strain evidence="3">ISS470</strain>
    </source>
</reference>
<dbReference type="Gene3D" id="1.10.340.70">
    <property type="match status" value="1"/>
</dbReference>
<feature type="domain" description="Integrase zinc-binding" evidence="2">
    <location>
        <begin position="124"/>
        <end position="173"/>
    </location>
</feature>
<dbReference type="EC" id="2.7.7.49" evidence="1"/>
<accession>A0A0V1F8G7</accession>
<dbReference type="AlphaFoldDB" id="A0A0V1F8G7"/>
<dbReference type="Pfam" id="PF17921">
    <property type="entry name" value="Integrase_H2C2"/>
    <property type="match status" value="1"/>
</dbReference>
<gene>
    <name evidence="3" type="primary">K02A2.6</name>
    <name evidence="3" type="ORF">T4D_15842</name>
</gene>